<dbReference type="Proteomes" id="UP000050975">
    <property type="component" value="Unassembled WGS sequence"/>
</dbReference>
<dbReference type="InterPro" id="IPR009057">
    <property type="entry name" value="Homeodomain-like_sf"/>
</dbReference>
<dbReference type="InterPro" id="IPR001647">
    <property type="entry name" value="HTH_TetR"/>
</dbReference>
<dbReference type="Pfam" id="PF00440">
    <property type="entry name" value="TetR_N"/>
    <property type="match status" value="1"/>
</dbReference>
<dbReference type="EMBL" id="LJVE01000001">
    <property type="protein sequence ID" value="KPL15996.1"/>
    <property type="molecule type" value="Genomic_DNA"/>
</dbReference>
<organism evidence="4 5">
    <name type="scientific">candidate division WOR_3 bacterium SM1_77</name>
    <dbReference type="NCBI Taxonomy" id="1703778"/>
    <lineage>
        <taxon>Bacteria</taxon>
        <taxon>Bacteria division WOR-3</taxon>
    </lineage>
</organism>
<comment type="caution">
    <text evidence="4">The sequence shown here is derived from an EMBL/GenBank/DDBJ whole genome shotgun (WGS) entry which is preliminary data.</text>
</comment>
<dbReference type="AlphaFoldDB" id="A0A0S8K3F3"/>
<evidence type="ECO:0000256" key="1">
    <source>
        <dbReference type="ARBA" id="ARBA00023125"/>
    </source>
</evidence>
<dbReference type="InterPro" id="IPR050624">
    <property type="entry name" value="HTH-type_Tx_Regulator"/>
</dbReference>
<evidence type="ECO:0000313" key="4">
    <source>
        <dbReference type="EMBL" id="KPL15996.1"/>
    </source>
</evidence>
<protein>
    <recommendedName>
        <fullName evidence="3">HTH tetR-type domain-containing protein</fullName>
    </recommendedName>
</protein>
<feature type="domain" description="HTH tetR-type" evidence="3">
    <location>
        <begin position="9"/>
        <end position="69"/>
    </location>
</feature>
<accession>A0A0S8K3F3</accession>
<dbReference type="PROSITE" id="PS01081">
    <property type="entry name" value="HTH_TETR_1"/>
    <property type="match status" value="1"/>
</dbReference>
<dbReference type="SUPFAM" id="SSF46689">
    <property type="entry name" value="Homeodomain-like"/>
    <property type="match status" value="1"/>
</dbReference>
<dbReference type="PATRIC" id="fig|1703778.3.peg.969"/>
<name>A0A0S8K3F3_UNCW3</name>
<reference evidence="4 5" key="1">
    <citation type="journal article" date="2015" name="Microbiome">
        <title>Genomic resolution of linkages in carbon, nitrogen, and sulfur cycling among widespread estuary sediment bacteria.</title>
        <authorList>
            <person name="Baker B.J."/>
            <person name="Lazar C.S."/>
            <person name="Teske A.P."/>
            <person name="Dick G.J."/>
        </authorList>
    </citation>
    <scope>NUCLEOTIDE SEQUENCE [LARGE SCALE GENOMIC DNA]</scope>
    <source>
        <strain evidence="4">SM1_77</strain>
    </source>
</reference>
<feature type="DNA-binding region" description="H-T-H motif" evidence="2">
    <location>
        <begin position="32"/>
        <end position="51"/>
    </location>
</feature>
<dbReference type="InterPro" id="IPR023772">
    <property type="entry name" value="DNA-bd_HTH_TetR-type_CS"/>
</dbReference>
<gene>
    <name evidence="4" type="ORF">AMJ74_00150</name>
</gene>
<dbReference type="PROSITE" id="PS50977">
    <property type="entry name" value="HTH_TETR_2"/>
    <property type="match status" value="1"/>
</dbReference>
<dbReference type="Gene3D" id="1.10.357.10">
    <property type="entry name" value="Tetracycline Repressor, domain 2"/>
    <property type="match status" value="1"/>
</dbReference>
<proteinExistence type="predicted"/>
<evidence type="ECO:0000256" key="2">
    <source>
        <dbReference type="PROSITE-ProRule" id="PRU00335"/>
    </source>
</evidence>
<dbReference type="GO" id="GO:0003677">
    <property type="term" value="F:DNA binding"/>
    <property type="evidence" value="ECO:0007669"/>
    <property type="project" value="UniProtKB-UniRule"/>
</dbReference>
<keyword evidence="1 2" id="KW-0238">DNA-binding</keyword>
<evidence type="ECO:0000313" key="5">
    <source>
        <dbReference type="Proteomes" id="UP000050975"/>
    </source>
</evidence>
<sequence length="243" mass="28085">MTREIKEHHIRENEILETARIFFFQKGYEATTIQDIIDKLAIAKGTFYHYFKSKDELLDALVDHIMTDMSQLFKPLVTAKKSAVEKINNVFQLGAAYKIENLDAFVVIVKTLYRDENQIIRDRMFQKSIQKNSPTIAKIVNQGIKEGVFNTSYPEYMGEVMINLGRSINETICNTLLNEKIDAKTMSAHMKRSMEMYQDMIERILGAPKGSIKIYDGRDFDRIVEHFLNAIQKNSNADKATKE</sequence>
<dbReference type="PANTHER" id="PTHR43479">
    <property type="entry name" value="ACREF/ENVCD OPERON REPRESSOR-RELATED"/>
    <property type="match status" value="1"/>
</dbReference>
<dbReference type="PRINTS" id="PR00455">
    <property type="entry name" value="HTHTETR"/>
</dbReference>
<dbReference type="PANTHER" id="PTHR43479:SF11">
    <property type="entry name" value="ACREF_ENVCD OPERON REPRESSOR-RELATED"/>
    <property type="match status" value="1"/>
</dbReference>
<evidence type="ECO:0000259" key="3">
    <source>
        <dbReference type="PROSITE" id="PS50977"/>
    </source>
</evidence>